<dbReference type="RefSeq" id="WP_014967643.1">
    <property type="nucleotide sequence ID" value="NC_018664.1"/>
</dbReference>
<dbReference type="AlphaFoldDB" id="K0B0C5"/>
<accession>K0B0C5</accession>
<dbReference type="STRING" id="1128398.Curi_c14980"/>
<dbReference type="Proteomes" id="UP000006094">
    <property type="component" value="Chromosome"/>
</dbReference>
<organism evidence="1 2">
    <name type="scientific">Gottschalkia acidurici (strain ATCC 7906 / DSM 604 / BCRC 14475 / CIP 104303 / KCTC 5404 / NCIMB 10678 / 9a)</name>
    <name type="common">Clostridium acidurici</name>
    <dbReference type="NCBI Taxonomy" id="1128398"/>
    <lineage>
        <taxon>Bacteria</taxon>
        <taxon>Bacillati</taxon>
        <taxon>Bacillota</taxon>
        <taxon>Tissierellia</taxon>
        <taxon>Tissierellales</taxon>
        <taxon>Gottschalkiaceae</taxon>
        <taxon>Gottschalkia</taxon>
    </lineage>
</organism>
<name>K0B0C5_GOTA9</name>
<dbReference type="eggNOG" id="COG0507">
    <property type="taxonomic scope" value="Bacteria"/>
</dbReference>
<protein>
    <submittedName>
        <fullName evidence="1">Uncharacterized protein</fullName>
    </submittedName>
</protein>
<dbReference type="EMBL" id="CP003326">
    <property type="protein sequence ID" value="AFS78507.1"/>
    <property type="molecule type" value="Genomic_DNA"/>
</dbReference>
<keyword evidence="2" id="KW-1185">Reference proteome</keyword>
<dbReference type="PATRIC" id="fig|1128398.3.peg.1531"/>
<dbReference type="Gene3D" id="3.40.50.300">
    <property type="entry name" value="P-loop containing nucleotide triphosphate hydrolases"/>
    <property type="match status" value="1"/>
</dbReference>
<dbReference type="HOGENOM" id="CLU_2477785_0_0_9"/>
<dbReference type="KEGG" id="cad:Curi_c14980"/>
<sequence>MKKHEDRWFATAKTATRPENMQGFHEDYMLFVVDEASGITAPIMETILGTLSGQKNKLLMCGSPTRTNGVFYDFHNKDRDLYKAHKV</sequence>
<proteinExistence type="predicted"/>
<gene>
    <name evidence="1" type="ordered locus">Curi_c14980</name>
</gene>
<dbReference type="InterPro" id="IPR027417">
    <property type="entry name" value="P-loop_NTPase"/>
</dbReference>
<evidence type="ECO:0000313" key="2">
    <source>
        <dbReference type="Proteomes" id="UP000006094"/>
    </source>
</evidence>
<reference evidence="1 2" key="1">
    <citation type="journal article" date="2012" name="PLoS ONE">
        <title>The purine-utilizing bacterium Clostridium acidurici 9a: a genome-guided metabolic reconsideration.</title>
        <authorList>
            <person name="Hartwich K."/>
            <person name="Poehlein A."/>
            <person name="Daniel R."/>
        </authorList>
    </citation>
    <scope>NUCLEOTIDE SEQUENCE [LARGE SCALE GENOMIC DNA]</scope>
    <source>
        <strain evidence="2">ATCC 7906 / DSM 604 / BCRC 14475 / CIP 104303 / KCTC 5404 / NCIMB 10678 / 9a</strain>
    </source>
</reference>
<evidence type="ECO:0000313" key="1">
    <source>
        <dbReference type="EMBL" id="AFS78507.1"/>
    </source>
</evidence>